<feature type="domain" description="DUF7455" evidence="1">
    <location>
        <begin position="11"/>
        <end position="64"/>
    </location>
</feature>
<sequence length="75" mass="7875">MTTAVAPSAPLTAEDRCDRCGAQAYLRVELQSGGELLFCAHHAREHGEKLKEVATTVVDETHKLTGSPAAPADGS</sequence>
<dbReference type="Proteomes" id="UP001500621">
    <property type="component" value="Unassembled WGS sequence"/>
</dbReference>
<comment type="caution">
    <text evidence="2">The sequence shown here is derived from an EMBL/GenBank/DDBJ whole genome shotgun (WGS) entry which is preliminary data.</text>
</comment>
<organism evidence="2 3">
    <name type="scientific">Nocardioides nanhaiensis</name>
    <dbReference type="NCBI Taxonomy" id="1476871"/>
    <lineage>
        <taxon>Bacteria</taxon>
        <taxon>Bacillati</taxon>
        <taxon>Actinomycetota</taxon>
        <taxon>Actinomycetes</taxon>
        <taxon>Propionibacteriales</taxon>
        <taxon>Nocardioidaceae</taxon>
        <taxon>Nocardioides</taxon>
    </lineage>
</organism>
<name>A0ABP8WZL7_9ACTN</name>
<keyword evidence="3" id="KW-1185">Reference proteome</keyword>
<proteinExistence type="predicted"/>
<reference evidence="3" key="1">
    <citation type="journal article" date="2019" name="Int. J. Syst. Evol. Microbiol.">
        <title>The Global Catalogue of Microorganisms (GCM) 10K type strain sequencing project: providing services to taxonomists for standard genome sequencing and annotation.</title>
        <authorList>
            <consortium name="The Broad Institute Genomics Platform"/>
            <consortium name="The Broad Institute Genome Sequencing Center for Infectious Disease"/>
            <person name="Wu L."/>
            <person name="Ma J."/>
        </authorList>
    </citation>
    <scope>NUCLEOTIDE SEQUENCE [LARGE SCALE GENOMIC DNA]</scope>
    <source>
        <strain evidence="3">JCM 18127</strain>
    </source>
</reference>
<dbReference type="InterPro" id="IPR055878">
    <property type="entry name" value="DUF7455"/>
</dbReference>
<evidence type="ECO:0000313" key="2">
    <source>
        <dbReference type="EMBL" id="GAA4698219.1"/>
    </source>
</evidence>
<accession>A0ABP8WZL7</accession>
<dbReference type="RefSeq" id="WP_345271762.1">
    <property type="nucleotide sequence ID" value="NZ_BAABIM010000005.1"/>
</dbReference>
<evidence type="ECO:0000259" key="1">
    <source>
        <dbReference type="Pfam" id="PF24254"/>
    </source>
</evidence>
<protein>
    <recommendedName>
        <fullName evidence="1">DUF7455 domain-containing protein</fullName>
    </recommendedName>
</protein>
<gene>
    <name evidence="2" type="ORF">GCM10023226_40960</name>
</gene>
<evidence type="ECO:0000313" key="3">
    <source>
        <dbReference type="Proteomes" id="UP001500621"/>
    </source>
</evidence>
<dbReference type="EMBL" id="BAABIM010000005">
    <property type="protein sequence ID" value="GAA4698219.1"/>
    <property type="molecule type" value="Genomic_DNA"/>
</dbReference>
<dbReference type="Pfam" id="PF24254">
    <property type="entry name" value="DUF7455"/>
    <property type="match status" value="1"/>
</dbReference>